<dbReference type="RefSeq" id="WP_200802602.1">
    <property type="nucleotide sequence ID" value="NZ_FNWT01000002.1"/>
</dbReference>
<dbReference type="Pfam" id="PF07963">
    <property type="entry name" value="N_methyl"/>
    <property type="match status" value="1"/>
</dbReference>
<reference evidence="2 3" key="1">
    <citation type="submission" date="2016-10" db="EMBL/GenBank/DDBJ databases">
        <authorList>
            <person name="Varghese N."/>
            <person name="Submissions S."/>
        </authorList>
    </citation>
    <scope>NUCLEOTIDE SEQUENCE [LARGE SCALE GENOMIC DNA]</scope>
    <source>
        <strain evidence="2 3">WCP15</strain>
    </source>
</reference>
<dbReference type="EMBL" id="FNWT01000002">
    <property type="protein sequence ID" value="SEH41663.1"/>
    <property type="molecule type" value="Genomic_DNA"/>
</dbReference>
<keyword evidence="1" id="KW-0812">Transmembrane</keyword>
<name>A0A1H6HZA5_9ACTN</name>
<proteinExistence type="predicted"/>
<keyword evidence="1" id="KW-0472">Membrane</keyword>
<keyword evidence="1" id="KW-1133">Transmembrane helix</keyword>
<evidence type="ECO:0000313" key="2">
    <source>
        <dbReference type="EMBL" id="SEH41663.1"/>
    </source>
</evidence>
<dbReference type="Gene3D" id="3.30.700.10">
    <property type="entry name" value="Glycoprotein, Type 4 Pilin"/>
    <property type="match status" value="1"/>
</dbReference>
<organism evidence="2 3">
    <name type="scientific">Parafannyhessea umbonata</name>
    <dbReference type="NCBI Taxonomy" id="604330"/>
    <lineage>
        <taxon>Bacteria</taxon>
        <taxon>Bacillati</taxon>
        <taxon>Actinomycetota</taxon>
        <taxon>Coriobacteriia</taxon>
        <taxon>Coriobacteriales</taxon>
        <taxon>Atopobiaceae</taxon>
        <taxon>Parafannyhessea</taxon>
    </lineage>
</organism>
<comment type="caution">
    <text evidence="2">The sequence shown here is derived from an EMBL/GenBank/DDBJ whole genome shotgun (WGS) entry which is preliminary data.</text>
</comment>
<dbReference type="NCBIfam" id="TIGR02532">
    <property type="entry name" value="IV_pilin_GFxxxE"/>
    <property type="match status" value="1"/>
</dbReference>
<accession>A0A1H6HZA5</accession>
<dbReference type="InterPro" id="IPR012902">
    <property type="entry name" value="N_methyl_site"/>
</dbReference>
<dbReference type="InterPro" id="IPR045584">
    <property type="entry name" value="Pilin-like"/>
</dbReference>
<dbReference type="SUPFAM" id="SSF54523">
    <property type="entry name" value="Pili subunits"/>
    <property type="match status" value="1"/>
</dbReference>
<keyword evidence="3" id="KW-1185">Reference proteome</keyword>
<gene>
    <name evidence="2" type="ORF">SAMN05216447_10234</name>
</gene>
<dbReference type="Proteomes" id="UP000199135">
    <property type="component" value="Unassembled WGS sequence"/>
</dbReference>
<feature type="transmembrane region" description="Helical" evidence="1">
    <location>
        <begin position="21"/>
        <end position="42"/>
    </location>
</feature>
<evidence type="ECO:0000256" key="1">
    <source>
        <dbReference type="SAM" id="Phobius"/>
    </source>
</evidence>
<evidence type="ECO:0000313" key="3">
    <source>
        <dbReference type="Proteomes" id="UP000199135"/>
    </source>
</evidence>
<protein>
    <submittedName>
        <fullName evidence="2">Type IV pilus assembly protein PilA</fullName>
    </submittedName>
</protein>
<sequence length="137" mass="14333">MEKIIMAKNDLKKRGYKGFTLMEMLIVVAIIAVLVAIAIPVFSAQLNNAKVAADAANIRGGYAAATADVAGNKDAASGDTYYLKKDGTVTQTQSEGDFKTQGTASDAQDVAGQDLTWGADKSVTYTYNGSSITITIG</sequence>